<accession>A0A9N7TUT8</accession>
<gene>
    <name evidence="1" type="ORF">PLEPLA_LOCUS5900</name>
</gene>
<comment type="caution">
    <text evidence="1">The sequence shown here is derived from an EMBL/GenBank/DDBJ whole genome shotgun (WGS) entry which is preliminary data.</text>
</comment>
<dbReference type="EMBL" id="CADEAL010000303">
    <property type="protein sequence ID" value="CAB1418078.1"/>
    <property type="molecule type" value="Genomic_DNA"/>
</dbReference>
<sequence length="101" mass="10991">MKLTHTVMINLIGSAHTCGRPAALCNSCQRPQTGWLQITFKSEKKDGRDRGGGRKLSILCQGLWGLLANGHTGDVPRLSFIPENWAVGQSCSLTKQEGARK</sequence>
<evidence type="ECO:0000313" key="1">
    <source>
        <dbReference type="EMBL" id="CAB1418078.1"/>
    </source>
</evidence>
<protein>
    <submittedName>
        <fullName evidence="1">Uncharacterized protein</fullName>
    </submittedName>
</protein>
<dbReference type="AlphaFoldDB" id="A0A9N7TUT8"/>
<proteinExistence type="predicted"/>
<evidence type="ECO:0000313" key="2">
    <source>
        <dbReference type="Proteomes" id="UP001153269"/>
    </source>
</evidence>
<organism evidence="1 2">
    <name type="scientific">Pleuronectes platessa</name>
    <name type="common">European plaice</name>
    <dbReference type="NCBI Taxonomy" id="8262"/>
    <lineage>
        <taxon>Eukaryota</taxon>
        <taxon>Metazoa</taxon>
        <taxon>Chordata</taxon>
        <taxon>Craniata</taxon>
        <taxon>Vertebrata</taxon>
        <taxon>Euteleostomi</taxon>
        <taxon>Actinopterygii</taxon>
        <taxon>Neopterygii</taxon>
        <taxon>Teleostei</taxon>
        <taxon>Neoteleostei</taxon>
        <taxon>Acanthomorphata</taxon>
        <taxon>Carangaria</taxon>
        <taxon>Pleuronectiformes</taxon>
        <taxon>Pleuronectoidei</taxon>
        <taxon>Pleuronectidae</taxon>
        <taxon>Pleuronectes</taxon>
    </lineage>
</organism>
<name>A0A9N7TUT8_PLEPL</name>
<dbReference type="Proteomes" id="UP001153269">
    <property type="component" value="Unassembled WGS sequence"/>
</dbReference>
<keyword evidence="2" id="KW-1185">Reference proteome</keyword>
<reference evidence="1" key="1">
    <citation type="submission" date="2020-03" db="EMBL/GenBank/DDBJ databases">
        <authorList>
            <person name="Weist P."/>
        </authorList>
    </citation>
    <scope>NUCLEOTIDE SEQUENCE</scope>
</reference>